<keyword evidence="6 12" id="KW-0479">Metal-binding</keyword>
<comment type="function">
    <text evidence="1 12">Catalyzes the sequential NAD-dependent oxidations of L-histidinol to L-histidinaldehyde and then to L-histidine.</text>
</comment>
<name>B8CR49_SHEPW</name>
<dbReference type="EC" id="1.1.1.23" evidence="4 12"/>
<proteinExistence type="inferred from homology"/>
<dbReference type="GO" id="GO:0000105">
    <property type="term" value="P:L-histidine biosynthetic process"/>
    <property type="evidence" value="ECO:0007669"/>
    <property type="project" value="UniProtKB-UniRule"/>
</dbReference>
<evidence type="ECO:0000256" key="18">
    <source>
        <dbReference type="RuleBase" id="RU004175"/>
    </source>
</evidence>
<dbReference type="AlphaFoldDB" id="B8CR49"/>
<evidence type="ECO:0000256" key="17">
    <source>
        <dbReference type="PIRSR" id="PIRSR000099-4"/>
    </source>
</evidence>
<feature type="binding site" evidence="12 17">
    <location>
        <position position="358"/>
    </location>
    <ligand>
        <name>Zn(2+)</name>
        <dbReference type="ChEBI" id="CHEBI:29105"/>
    </ligand>
</feature>
<dbReference type="GO" id="GO:0008483">
    <property type="term" value="F:transaminase activity"/>
    <property type="evidence" value="ECO:0007669"/>
    <property type="project" value="UniProtKB-KW"/>
</dbReference>
<dbReference type="InterPro" id="IPR022695">
    <property type="entry name" value="Histidinol_DH_monofunct"/>
</dbReference>
<reference evidence="19 20" key="1">
    <citation type="journal article" date="2008" name="PLoS ONE">
        <title>Environmental adaptation: genomic analysis of the piezotolerant and psychrotolerant deep-sea iron reducing bacterium Shewanella piezotolerans WP3.</title>
        <authorList>
            <person name="Wang F."/>
            <person name="Wang J."/>
            <person name="Jian H."/>
            <person name="Zhang B."/>
            <person name="Li S."/>
            <person name="Wang F."/>
            <person name="Zeng X."/>
            <person name="Gao L."/>
            <person name="Bartlett D.H."/>
            <person name="Yu J."/>
            <person name="Hu S."/>
            <person name="Xiao X."/>
        </authorList>
    </citation>
    <scope>NUCLEOTIDE SEQUENCE [LARGE SCALE GENOMIC DNA]</scope>
    <source>
        <strain evidence="20">WP3 / JCM 13877</strain>
    </source>
</reference>
<dbReference type="FunFam" id="3.40.50.1980:FF:000001">
    <property type="entry name" value="Histidinol dehydrogenase"/>
    <property type="match status" value="1"/>
</dbReference>
<evidence type="ECO:0000256" key="2">
    <source>
        <dbReference type="ARBA" id="ARBA00004940"/>
    </source>
</evidence>
<evidence type="ECO:0000256" key="6">
    <source>
        <dbReference type="ARBA" id="ARBA00022723"/>
    </source>
</evidence>
<protein>
    <recommendedName>
        <fullName evidence="4 12">Histidinol dehydrogenase</fullName>
        <shortName evidence="12">HDH</shortName>
        <ecNumber evidence="4 12">1.1.1.23</ecNumber>
    </recommendedName>
</protein>
<dbReference type="PROSITE" id="PS00611">
    <property type="entry name" value="HISOL_DEHYDROGENASE"/>
    <property type="match status" value="1"/>
</dbReference>
<evidence type="ECO:0000256" key="5">
    <source>
        <dbReference type="ARBA" id="ARBA00022605"/>
    </source>
</evidence>
<evidence type="ECO:0000256" key="9">
    <source>
        <dbReference type="ARBA" id="ARBA00023027"/>
    </source>
</evidence>
<dbReference type="CDD" id="cd06572">
    <property type="entry name" value="Histidinol_dh"/>
    <property type="match status" value="1"/>
</dbReference>
<evidence type="ECO:0000313" key="19">
    <source>
        <dbReference type="EMBL" id="ACJ29721.1"/>
    </source>
</evidence>
<dbReference type="PANTHER" id="PTHR21256:SF2">
    <property type="entry name" value="HISTIDINE BIOSYNTHESIS TRIFUNCTIONAL PROTEIN"/>
    <property type="match status" value="1"/>
</dbReference>
<dbReference type="HOGENOM" id="CLU_006732_3_0_6"/>
<feature type="active site" description="Proton acceptor" evidence="12 14">
    <location>
        <position position="324"/>
    </location>
</feature>
<dbReference type="SUPFAM" id="SSF53720">
    <property type="entry name" value="ALDH-like"/>
    <property type="match status" value="1"/>
</dbReference>
<sequence>MDILNWQTLTATAKQDALARSPLIGDSNLEQTVANIIDEVVTDGDNALRNFAKQFDGVNIENLKLSKEQIAQACQAVPAELKQAIAQARANIDSFHQAQVSSPVDVETQIGIRCELRSEPIEKVGLYIPGGTAPLISTVLMLALPAKIAGCSKRILVSPPPINNAIVYAADACGITEIYQVGGAQAIAALAFGTDSVPQVDKIFGPGNRFVTEAKRAVSQDSRATVSIDMPAGPSEVLVIADAKANASFVAADLLSQAEHGPDSQVMLVTDSIEVANKVNQALEQQLSELSRAEVATTALSCSRTLLVNDMTEAAQVSNLYGPEHLIIQTEQPRAVLANIRAAGSVFLGAYTPESVGDYASGTNHVLPTYGYSKTVSSLSLADFSRRFTVQELTADGLASIGNAVMTLAAAEQLDAHKNAVALRLASLNIANNDTSEAS</sequence>
<dbReference type="Pfam" id="PF00815">
    <property type="entry name" value="Histidinol_dh"/>
    <property type="match status" value="1"/>
</dbReference>
<comment type="similarity">
    <text evidence="3 12 13 18">Belongs to the histidinol dehydrogenase family.</text>
</comment>
<dbReference type="RefSeq" id="WP_020913075.1">
    <property type="nucleotide sequence ID" value="NC_011566.1"/>
</dbReference>
<feature type="binding site" evidence="12 15">
    <location>
        <position position="185"/>
    </location>
    <ligand>
        <name>NAD(+)</name>
        <dbReference type="ChEBI" id="CHEBI:57540"/>
    </ligand>
</feature>
<feature type="active site" description="Proton acceptor" evidence="12 14">
    <location>
        <position position="325"/>
    </location>
</feature>
<evidence type="ECO:0000256" key="14">
    <source>
        <dbReference type="PIRSR" id="PIRSR000099-1"/>
    </source>
</evidence>
<feature type="binding site" evidence="12 17">
    <location>
        <position position="417"/>
    </location>
    <ligand>
        <name>Zn(2+)</name>
        <dbReference type="ChEBI" id="CHEBI:29105"/>
    </ligand>
</feature>
<dbReference type="eggNOG" id="COG0141">
    <property type="taxonomic scope" value="Bacteria"/>
</dbReference>
<dbReference type="PIRSF" id="PIRSF000099">
    <property type="entry name" value="Histidinol_dh"/>
    <property type="match status" value="1"/>
</dbReference>
<dbReference type="InterPro" id="IPR012131">
    <property type="entry name" value="Hstdl_DH"/>
</dbReference>
<feature type="binding site" evidence="12 16">
    <location>
        <position position="358"/>
    </location>
    <ligand>
        <name>substrate</name>
    </ligand>
</feature>
<dbReference type="GO" id="GO:0004399">
    <property type="term" value="F:histidinol dehydrogenase activity"/>
    <property type="evidence" value="ECO:0007669"/>
    <property type="project" value="UniProtKB-UniRule"/>
</dbReference>
<feature type="binding site" evidence="12 16">
    <location>
        <position position="417"/>
    </location>
    <ligand>
        <name>substrate</name>
    </ligand>
</feature>
<dbReference type="FunFam" id="1.20.5.1300:FF:000001">
    <property type="entry name" value="Histidine biosynthesis trifunctional protein"/>
    <property type="match status" value="1"/>
</dbReference>
<dbReference type="HAMAP" id="MF_01024">
    <property type="entry name" value="HisD"/>
    <property type="match status" value="1"/>
</dbReference>
<feature type="binding site" evidence="12 16">
    <location>
        <position position="235"/>
    </location>
    <ligand>
        <name>substrate</name>
    </ligand>
</feature>
<evidence type="ECO:0000256" key="8">
    <source>
        <dbReference type="ARBA" id="ARBA00023002"/>
    </source>
</evidence>
<dbReference type="OrthoDB" id="9805269at2"/>
<dbReference type="Gene3D" id="3.40.50.1980">
    <property type="entry name" value="Nitrogenase molybdenum iron protein domain"/>
    <property type="match status" value="2"/>
</dbReference>
<dbReference type="PRINTS" id="PR00083">
    <property type="entry name" value="HOLDHDRGNASE"/>
</dbReference>
<dbReference type="Proteomes" id="UP000000753">
    <property type="component" value="Chromosome"/>
</dbReference>
<feature type="binding site" evidence="12 15">
    <location>
        <position position="208"/>
    </location>
    <ligand>
        <name>NAD(+)</name>
        <dbReference type="ChEBI" id="CHEBI:57540"/>
    </ligand>
</feature>
<evidence type="ECO:0000256" key="15">
    <source>
        <dbReference type="PIRSR" id="PIRSR000099-2"/>
    </source>
</evidence>
<accession>B8CR49</accession>
<dbReference type="Gene3D" id="1.20.5.1300">
    <property type="match status" value="1"/>
</dbReference>
<dbReference type="NCBIfam" id="TIGR00069">
    <property type="entry name" value="hisD"/>
    <property type="match status" value="1"/>
</dbReference>
<feature type="binding site" evidence="12 17">
    <location>
        <position position="257"/>
    </location>
    <ligand>
        <name>Zn(2+)</name>
        <dbReference type="ChEBI" id="CHEBI:29105"/>
    </ligand>
</feature>
<keyword evidence="9 12" id="KW-0520">NAD</keyword>
<evidence type="ECO:0000313" key="20">
    <source>
        <dbReference type="Proteomes" id="UP000000753"/>
    </source>
</evidence>
<gene>
    <name evidence="12" type="primary">hisD</name>
    <name evidence="19" type="ordered locus">swp_3003</name>
</gene>
<evidence type="ECO:0000256" key="16">
    <source>
        <dbReference type="PIRSR" id="PIRSR000099-3"/>
    </source>
</evidence>
<feature type="binding site" evidence="12 16">
    <location>
        <position position="325"/>
    </location>
    <ligand>
        <name>substrate</name>
    </ligand>
</feature>
<comment type="pathway">
    <text evidence="2 12">Amino-acid biosynthesis; L-histidine biosynthesis; L-histidine from 5-phospho-alpha-D-ribose 1-diphosphate: step 9/9.</text>
</comment>
<dbReference type="GO" id="GO:0008270">
    <property type="term" value="F:zinc ion binding"/>
    <property type="evidence" value="ECO:0007669"/>
    <property type="project" value="UniProtKB-UniRule"/>
</dbReference>
<evidence type="ECO:0000256" key="4">
    <source>
        <dbReference type="ARBA" id="ARBA00012965"/>
    </source>
</evidence>
<evidence type="ECO:0000256" key="10">
    <source>
        <dbReference type="ARBA" id="ARBA00023102"/>
    </source>
</evidence>
<evidence type="ECO:0000256" key="12">
    <source>
        <dbReference type="HAMAP-Rule" id="MF_01024"/>
    </source>
</evidence>
<dbReference type="KEGG" id="swp:swp_3003"/>
<evidence type="ECO:0000256" key="11">
    <source>
        <dbReference type="ARBA" id="ARBA00049489"/>
    </source>
</evidence>
<dbReference type="PANTHER" id="PTHR21256">
    <property type="entry name" value="HISTIDINOL DEHYDROGENASE HDH"/>
    <property type="match status" value="1"/>
</dbReference>
<dbReference type="UniPathway" id="UPA00031">
    <property type="reaction ID" value="UER00014"/>
</dbReference>
<feature type="binding site" evidence="12 15">
    <location>
        <position position="127"/>
    </location>
    <ligand>
        <name>NAD(+)</name>
        <dbReference type="ChEBI" id="CHEBI:57540"/>
    </ligand>
</feature>
<dbReference type="STRING" id="225849.swp_3003"/>
<dbReference type="InterPro" id="IPR016161">
    <property type="entry name" value="Ald_DH/histidinol_DH"/>
</dbReference>
<keyword evidence="5 12" id="KW-0028">Amino-acid biosynthesis</keyword>
<evidence type="ECO:0000256" key="3">
    <source>
        <dbReference type="ARBA" id="ARBA00010178"/>
    </source>
</evidence>
<keyword evidence="19" id="KW-0808">Transferase</keyword>
<comment type="catalytic activity">
    <reaction evidence="11 12">
        <text>L-histidinol + 2 NAD(+) + H2O = L-histidine + 2 NADH + 3 H(+)</text>
        <dbReference type="Rhea" id="RHEA:20641"/>
        <dbReference type="ChEBI" id="CHEBI:15377"/>
        <dbReference type="ChEBI" id="CHEBI:15378"/>
        <dbReference type="ChEBI" id="CHEBI:57540"/>
        <dbReference type="ChEBI" id="CHEBI:57595"/>
        <dbReference type="ChEBI" id="CHEBI:57699"/>
        <dbReference type="ChEBI" id="CHEBI:57945"/>
        <dbReference type="EC" id="1.1.1.23"/>
    </reaction>
</comment>
<feature type="binding site" evidence="12 16">
    <location>
        <position position="257"/>
    </location>
    <ligand>
        <name>substrate</name>
    </ligand>
</feature>
<keyword evidence="7 12" id="KW-0862">Zinc</keyword>
<keyword evidence="10 12" id="KW-0368">Histidine biosynthesis</keyword>
<dbReference type="GO" id="GO:0005829">
    <property type="term" value="C:cytosol"/>
    <property type="evidence" value="ECO:0007669"/>
    <property type="project" value="TreeGrafter"/>
</dbReference>
<comment type="cofactor">
    <cofactor evidence="12 17">
        <name>Zn(2+)</name>
        <dbReference type="ChEBI" id="CHEBI:29105"/>
    </cofactor>
    <text evidence="12 17">Binds 1 zinc ion per subunit.</text>
</comment>
<evidence type="ECO:0000256" key="13">
    <source>
        <dbReference type="PIRNR" id="PIRNR000099"/>
    </source>
</evidence>
<feature type="binding site" evidence="12 16">
    <location>
        <position position="412"/>
    </location>
    <ligand>
        <name>substrate</name>
    </ligand>
</feature>
<feature type="binding site" evidence="12 16">
    <location>
        <position position="260"/>
    </location>
    <ligand>
        <name>substrate</name>
    </ligand>
</feature>
<feature type="binding site" evidence="12 17">
    <location>
        <position position="260"/>
    </location>
    <ligand>
        <name>Zn(2+)</name>
        <dbReference type="ChEBI" id="CHEBI:29105"/>
    </ligand>
</feature>
<keyword evidence="20" id="KW-1185">Reference proteome</keyword>
<dbReference type="InterPro" id="IPR001692">
    <property type="entry name" value="Histidinol_DH_CS"/>
</dbReference>
<keyword evidence="19" id="KW-0032">Aminotransferase</keyword>
<evidence type="ECO:0000256" key="7">
    <source>
        <dbReference type="ARBA" id="ARBA00022833"/>
    </source>
</evidence>
<evidence type="ECO:0000256" key="1">
    <source>
        <dbReference type="ARBA" id="ARBA00003850"/>
    </source>
</evidence>
<organism evidence="19 20">
    <name type="scientific">Shewanella piezotolerans (strain WP3 / JCM 13877)</name>
    <dbReference type="NCBI Taxonomy" id="225849"/>
    <lineage>
        <taxon>Bacteria</taxon>
        <taxon>Pseudomonadati</taxon>
        <taxon>Pseudomonadota</taxon>
        <taxon>Gammaproteobacteria</taxon>
        <taxon>Alteromonadales</taxon>
        <taxon>Shewanellaceae</taxon>
        <taxon>Shewanella</taxon>
    </lineage>
</organism>
<dbReference type="GO" id="GO:0051287">
    <property type="term" value="F:NAD binding"/>
    <property type="evidence" value="ECO:0007669"/>
    <property type="project" value="InterPro"/>
</dbReference>
<keyword evidence="8 12" id="KW-0560">Oxidoreductase</keyword>
<dbReference type="EMBL" id="CP000472">
    <property type="protein sequence ID" value="ACJ29721.1"/>
    <property type="molecule type" value="Genomic_DNA"/>
</dbReference>